<organism evidence="1 2">
    <name type="scientific">Roseobacter ponti</name>
    <dbReference type="NCBI Taxonomy" id="1891787"/>
    <lineage>
        <taxon>Bacteria</taxon>
        <taxon>Pseudomonadati</taxon>
        <taxon>Pseudomonadota</taxon>
        <taxon>Alphaproteobacteria</taxon>
        <taxon>Rhodobacterales</taxon>
        <taxon>Roseobacteraceae</taxon>
        <taxon>Roseobacter</taxon>
    </lineage>
</organism>
<dbReference type="RefSeq" id="WP_169640946.1">
    <property type="nucleotide sequence ID" value="NZ_CP048788.1"/>
</dbReference>
<dbReference type="EMBL" id="CP048788">
    <property type="protein sequence ID" value="QJF51729.1"/>
    <property type="molecule type" value="Genomic_DNA"/>
</dbReference>
<reference evidence="1 2" key="1">
    <citation type="submission" date="2020-02" db="EMBL/GenBank/DDBJ databases">
        <title>Genome sequence of Roseobacter ponti.</title>
        <authorList>
            <person name="Hollensteiner J."/>
            <person name="Schneider D."/>
            <person name="Poehlein A."/>
            <person name="Daniel R."/>
        </authorList>
    </citation>
    <scope>NUCLEOTIDE SEQUENCE [LARGE SCALE GENOMIC DNA]</scope>
    <source>
        <strain evidence="1 2">DSM 106830</strain>
    </source>
</reference>
<protein>
    <submittedName>
        <fullName evidence="1">Uncharacterized protein</fullName>
    </submittedName>
</protein>
<gene>
    <name evidence="1" type="ORF">G3256_11420</name>
</gene>
<accession>A0A858SS60</accession>
<evidence type="ECO:0000313" key="2">
    <source>
        <dbReference type="Proteomes" id="UP000503308"/>
    </source>
</evidence>
<dbReference type="AlphaFoldDB" id="A0A858SS60"/>
<dbReference type="KEGG" id="rpon:G3256_11420"/>
<sequence>MSVALSEIRAMANSVFDALEAGGTRELSPSDGLYWCMDSGQCWDMTREPDLMTGDLEDDVLDIRKDLTEYQDIAAQNAWHTLDHFIGLLTALSYQYKRSNDLLEERVL</sequence>
<keyword evidence="2" id="KW-1185">Reference proteome</keyword>
<name>A0A858SS60_9RHOB</name>
<proteinExistence type="predicted"/>
<evidence type="ECO:0000313" key="1">
    <source>
        <dbReference type="EMBL" id="QJF51729.1"/>
    </source>
</evidence>
<dbReference type="Proteomes" id="UP000503308">
    <property type="component" value="Chromosome"/>
</dbReference>